<sequence>MPLPDTIVDFWSMLFDQQCATIVMLNESSEDRETSGVYWPIEKVVSYGPFNVEIISTRQSGKAITVRELRLVNSRDQSGSPREVRQFQFHDWITSEPVPPSPRAFLELFDAVQQWQQKSENTSITVHCM</sequence>
<dbReference type="STRING" id="7574.A0A1S3IKZ2"/>
<dbReference type="RefSeq" id="XP_013398189.1">
    <property type="nucleotide sequence ID" value="XM_013542735.1"/>
</dbReference>
<dbReference type="GeneID" id="106164728"/>
<dbReference type="PANTHER" id="PTHR19134:SF449">
    <property type="entry name" value="TYROSINE-PROTEIN PHOSPHATASE 1"/>
    <property type="match status" value="1"/>
</dbReference>
<reference evidence="3" key="1">
    <citation type="submission" date="2025-08" db="UniProtKB">
        <authorList>
            <consortium name="RefSeq"/>
        </authorList>
    </citation>
    <scope>IDENTIFICATION</scope>
    <source>
        <tissue evidence="3">Gonads</tissue>
    </source>
</reference>
<dbReference type="OrthoDB" id="6407541at2759"/>
<evidence type="ECO:0000313" key="2">
    <source>
        <dbReference type="Proteomes" id="UP000085678"/>
    </source>
</evidence>
<name>A0A1S3IKZ2_LINAN</name>
<evidence type="ECO:0000259" key="1">
    <source>
        <dbReference type="PROSITE" id="PS50055"/>
    </source>
</evidence>
<dbReference type="GO" id="GO:0004725">
    <property type="term" value="F:protein tyrosine phosphatase activity"/>
    <property type="evidence" value="ECO:0007669"/>
    <property type="project" value="InterPro"/>
</dbReference>
<keyword evidence="2" id="KW-1185">Reference proteome</keyword>
<accession>A0A1S3IKZ2</accession>
<dbReference type="Gene3D" id="3.90.190.10">
    <property type="entry name" value="Protein tyrosine phosphatase superfamily"/>
    <property type="match status" value="1"/>
</dbReference>
<organism evidence="2 3">
    <name type="scientific">Lingula anatina</name>
    <name type="common">Brachiopod</name>
    <name type="synonym">Lingula unguis</name>
    <dbReference type="NCBI Taxonomy" id="7574"/>
    <lineage>
        <taxon>Eukaryota</taxon>
        <taxon>Metazoa</taxon>
        <taxon>Spiralia</taxon>
        <taxon>Lophotrochozoa</taxon>
        <taxon>Brachiopoda</taxon>
        <taxon>Linguliformea</taxon>
        <taxon>Lingulata</taxon>
        <taxon>Lingulida</taxon>
        <taxon>Linguloidea</taxon>
        <taxon>Lingulidae</taxon>
        <taxon>Lingula</taxon>
    </lineage>
</organism>
<dbReference type="InterPro" id="IPR000242">
    <property type="entry name" value="PTP_cat"/>
</dbReference>
<proteinExistence type="predicted"/>
<dbReference type="InterPro" id="IPR050348">
    <property type="entry name" value="Protein-Tyr_Phosphatase"/>
</dbReference>
<dbReference type="PANTHER" id="PTHR19134">
    <property type="entry name" value="RECEPTOR-TYPE TYROSINE-PROTEIN PHOSPHATASE"/>
    <property type="match status" value="1"/>
</dbReference>
<feature type="domain" description="Tyrosine-protein phosphatase" evidence="1">
    <location>
        <begin position="1"/>
        <end position="129"/>
    </location>
</feature>
<dbReference type="Proteomes" id="UP000085678">
    <property type="component" value="Unplaced"/>
</dbReference>
<dbReference type="AlphaFoldDB" id="A0A1S3IKZ2"/>
<dbReference type="PROSITE" id="PS50055">
    <property type="entry name" value="TYR_PHOSPHATASE_PTP"/>
    <property type="match status" value="1"/>
</dbReference>
<protein>
    <submittedName>
        <fullName evidence="3">Receptor-type tyrosine-protein phosphatase alpha-like</fullName>
    </submittedName>
</protein>
<dbReference type="InParanoid" id="A0A1S3IKZ2"/>
<dbReference type="KEGG" id="lak:106164728"/>
<dbReference type="SUPFAM" id="SSF52799">
    <property type="entry name" value="(Phosphotyrosine protein) phosphatases II"/>
    <property type="match status" value="1"/>
</dbReference>
<dbReference type="Pfam" id="PF00102">
    <property type="entry name" value="Y_phosphatase"/>
    <property type="match status" value="1"/>
</dbReference>
<dbReference type="InterPro" id="IPR029021">
    <property type="entry name" value="Prot-tyrosine_phosphatase-like"/>
</dbReference>
<gene>
    <name evidence="3" type="primary">LOC106164728</name>
</gene>
<evidence type="ECO:0000313" key="3">
    <source>
        <dbReference type="RefSeq" id="XP_013398189.1"/>
    </source>
</evidence>